<dbReference type="EnsemblMetazoa" id="PPA11092.1">
    <property type="protein sequence ID" value="PPA11092.1"/>
    <property type="gene ID" value="WBGene00100646"/>
</dbReference>
<keyword evidence="2" id="KW-1185">Reference proteome</keyword>
<sequence>MIHLKLLLLLTFCAVIYGQYVVEETVEYVPGDYDYGPGGVPPPGYGYGGGYGYGYKPPGLVSSILYSLGLKKKK</sequence>
<organism evidence="1 2">
    <name type="scientific">Pristionchus pacificus</name>
    <name type="common">Parasitic nematode worm</name>
    <dbReference type="NCBI Taxonomy" id="54126"/>
    <lineage>
        <taxon>Eukaryota</taxon>
        <taxon>Metazoa</taxon>
        <taxon>Ecdysozoa</taxon>
        <taxon>Nematoda</taxon>
        <taxon>Chromadorea</taxon>
        <taxon>Rhabditida</taxon>
        <taxon>Rhabditina</taxon>
        <taxon>Diplogasteromorpha</taxon>
        <taxon>Diplogasteroidea</taxon>
        <taxon>Neodiplogasteridae</taxon>
        <taxon>Pristionchus</taxon>
    </lineage>
</organism>
<evidence type="ECO:0000313" key="1">
    <source>
        <dbReference type="EnsemblMetazoa" id="PPA11092.1"/>
    </source>
</evidence>
<dbReference type="Proteomes" id="UP000005239">
    <property type="component" value="Unassembled WGS sequence"/>
</dbReference>
<accession>A0A454XJ30</accession>
<dbReference type="AlphaFoldDB" id="A0A454XJ30"/>
<evidence type="ECO:0000313" key="2">
    <source>
        <dbReference type="Proteomes" id="UP000005239"/>
    </source>
</evidence>
<name>A0A454XJ30_PRIPA</name>
<gene>
    <name evidence="1" type="primary">WBGene00100646</name>
</gene>
<reference evidence="1" key="2">
    <citation type="submission" date="2022-06" db="UniProtKB">
        <authorList>
            <consortium name="EnsemblMetazoa"/>
        </authorList>
    </citation>
    <scope>IDENTIFICATION</scope>
    <source>
        <strain evidence="1">PS312</strain>
    </source>
</reference>
<accession>A0A8R1YB57</accession>
<proteinExistence type="predicted"/>
<protein>
    <submittedName>
        <fullName evidence="1">Uncharacterized protein</fullName>
    </submittedName>
</protein>
<reference evidence="2" key="1">
    <citation type="journal article" date="2008" name="Nat. Genet.">
        <title>The Pristionchus pacificus genome provides a unique perspective on nematode lifestyle and parasitism.</title>
        <authorList>
            <person name="Dieterich C."/>
            <person name="Clifton S.W."/>
            <person name="Schuster L.N."/>
            <person name="Chinwalla A."/>
            <person name="Delehaunty K."/>
            <person name="Dinkelacker I."/>
            <person name="Fulton L."/>
            <person name="Fulton R."/>
            <person name="Godfrey J."/>
            <person name="Minx P."/>
            <person name="Mitreva M."/>
            <person name="Roeseler W."/>
            <person name="Tian H."/>
            <person name="Witte H."/>
            <person name="Yang S.P."/>
            <person name="Wilson R.K."/>
            <person name="Sommer R.J."/>
        </authorList>
    </citation>
    <scope>NUCLEOTIDE SEQUENCE [LARGE SCALE GENOMIC DNA]</scope>
    <source>
        <strain evidence="2">PS312</strain>
    </source>
</reference>